<dbReference type="RefSeq" id="WP_376835127.1">
    <property type="nucleotide sequence ID" value="NZ_JBHLSW010000003.1"/>
</dbReference>
<reference evidence="2 3" key="1">
    <citation type="submission" date="2024-09" db="EMBL/GenBank/DDBJ databases">
        <authorList>
            <person name="Sun Q."/>
            <person name="Mori K."/>
        </authorList>
    </citation>
    <scope>NUCLEOTIDE SEQUENCE [LARGE SCALE GENOMIC DNA]</scope>
    <source>
        <strain evidence="2 3">NCAIM B.02621</strain>
    </source>
</reference>
<keyword evidence="3" id="KW-1185">Reference proteome</keyword>
<dbReference type="Proteomes" id="UP001589906">
    <property type="component" value="Unassembled WGS sequence"/>
</dbReference>
<evidence type="ECO:0000313" key="2">
    <source>
        <dbReference type="EMBL" id="MFC0633353.1"/>
    </source>
</evidence>
<dbReference type="EMBL" id="JBHLSW010000003">
    <property type="protein sequence ID" value="MFC0633353.1"/>
    <property type="molecule type" value="Genomic_DNA"/>
</dbReference>
<feature type="domain" description="DUF6265" evidence="1">
    <location>
        <begin position="17"/>
        <end position="120"/>
    </location>
</feature>
<comment type="caution">
    <text evidence="2">The sequence shown here is derived from an EMBL/GenBank/DDBJ whole genome shotgun (WGS) entry which is preliminary data.</text>
</comment>
<evidence type="ECO:0000259" key="1">
    <source>
        <dbReference type="Pfam" id="PF19780"/>
    </source>
</evidence>
<protein>
    <submittedName>
        <fullName evidence="2">DUF6265 family protein</fullName>
    </submittedName>
</protein>
<name>A0ABV6R447_9CAUL</name>
<evidence type="ECO:0000313" key="3">
    <source>
        <dbReference type="Proteomes" id="UP001589906"/>
    </source>
</evidence>
<organism evidence="2 3">
    <name type="scientific">Brevundimonas balnearis</name>
    <dbReference type="NCBI Taxonomy" id="1572858"/>
    <lineage>
        <taxon>Bacteria</taxon>
        <taxon>Pseudomonadati</taxon>
        <taxon>Pseudomonadota</taxon>
        <taxon>Alphaproteobacteria</taxon>
        <taxon>Caulobacterales</taxon>
        <taxon>Caulobacteraceae</taxon>
        <taxon>Brevundimonas</taxon>
    </lineage>
</organism>
<accession>A0ABV6R447</accession>
<proteinExistence type="predicted"/>
<sequence length="146" mass="15903">MVWLALVVAQAAAPDLSWMDGYWLSCEGAREVAGIWTDDRVGQKLGMSVTVRGGSVSWEQARIGPYGNGLAFFAAPSGQAAAVFPMVEASEGRIVFESPDHDFPQRVIYSRDGARLVGRIEGQIEGQVRSAEWRYEAAALNARCPR</sequence>
<dbReference type="Pfam" id="PF19780">
    <property type="entry name" value="DUF6265"/>
    <property type="match status" value="1"/>
</dbReference>
<dbReference type="InterPro" id="IPR046232">
    <property type="entry name" value="DUF6265"/>
</dbReference>
<gene>
    <name evidence="2" type="ORF">ACFFGE_05590</name>
</gene>